<dbReference type="PANTHER" id="PTHR30349">
    <property type="entry name" value="PHAGE INTEGRASE-RELATED"/>
    <property type="match status" value="1"/>
</dbReference>
<comment type="subcellular location">
    <subcellularLocation>
        <location evidence="1">Cytoplasm</location>
    </subcellularLocation>
</comment>
<dbReference type="AlphaFoldDB" id="S0G0D2"/>
<evidence type="ECO:0000256" key="3">
    <source>
        <dbReference type="ARBA" id="ARBA00022618"/>
    </source>
</evidence>
<accession>S0G0D2</accession>
<evidence type="ECO:0000259" key="11">
    <source>
        <dbReference type="PROSITE" id="PS51900"/>
    </source>
</evidence>
<dbReference type="Pfam" id="PF00589">
    <property type="entry name" value="Phage_integrase"/>
    <property type="match status" value="1"/>
</dbReference>
<name>S0G0D2_RUMCE</name>
<gene>
    <name evidence="12" type="ORF">CTER_0004</name>
</gene>
<keyword evidence="5" id="KW-0229">DNA integration</keyword>
<keyword evidence="7" id="KW-0233">DNA recombination</keyword>
<comment type="caution">
    <text evidence="12">The sequence shown here is derived from an EMBL/GenBank/DDBJ whole genome shotgun (WGS) entry which is preliminary data.</text>
</comment>
<evidence type="ECO:0000256" key="9">
    <source>
        <dbReference type="PROSITE-ProRule" id="PRU01248"/>
    </source>
</evidence>
<evidence type="ECO:0000313" key="13">
    <source>
        <dbReference type="Proteomes" id="UP000014155"/>
    </source>
</evidence>
<dbReference type="PROSITE" id="PS51900">
    <property type="entry name" value="CB"/>
    <property type="match status" value="1"/>
</dbReference>
<keyword evidence="3" id="KW-0132">Cell division</keyword>
<keyword evidence="6 9" id="KW-0238">DNA-binding</keyword>
<evidence type="ECO:0000256" key="1">
    <source>
        <dbReference type="ARBA" id="ARBA00004496"/>
    </source>
</evidence>
<dbReference type="STRING" id="1195236.CTER_0004"/>
<evidence type="ECO:0000256" key="8">
    <source>
        <dbReference type="ARBA" id="ARBA00023306"/>
    </source>
</evidence>
<dbReference type="eggNOG" id="COG4974">
    <property type="taxonomic scope" value="Bacteria"/>
</dbReference>
<feature type="domain" description="Core-binding (CB)" evidence="11">
    <location>
        <begin position="7"/>
        <end position="112"/>
    </location>
</feature>
<dbReference type="Proteomes" id="UP000014155">
    <property type="component" value="Unassembled WGS sequence"/>
</dbReference>
<evidence type="ECO:0000259" key="10">
    <source>
        <dbReference type="PROSITE" id="PS51898"/>
    </source>
</evidence>
<feature type="domain" description="Tyr recombinase" evidence="10">
    <location>
        <begin position="134"/>
        <end position="316"/>
    </location>
</feature>
<dbReference type="InterPro" id="IPR002104">
    <property type="entry name" value="Integrase_catalytic"/>
</dbReference>
<dbReference type="GO" id="GO:0051301">
    <property type="term" value="P:cell division"/>
    <property type="evidence" value="ECO:0007669"/>
    <property type="project" value="UniProtKB-KW"/>
</dbReference>
<keyword evidence="4" id="KW-0159">Chromosome partition</keyword>
<dbReference type="InterPro" id="IPR013762">
    <property type="entry name" value="Integrase-like_cat_sf"/>
</dbReference>
<keyword evidence="13" id="KW-1185">Reference proteome</keyword>
<dbReference type="GO" id="GO:0006310">
    <property type="term" value="P:DNA recombination"/>
    <property type="evidence" value="ECO:0007669"/>
    <property type="project" value="UniProtKB-KW"/>
</dbReference>
<dbReference type="GO" id="GO:0007059">
    <property type="term" value="P:chromosome segregation"/>
    <property type="evidence" value="ECO:0007669"/>
    <property type="project" value="UniProtKB-KW"/>
</dbReference>
<evidence type="ECO:0000256" key="2">
    <source>
        <dbReference type="ARBA" id="ARBA00022490"/>
    </source>
</evidence>
<dbReference type="SUPFAM" id="SSF56349">
    <property type="entry name" value="DNA breaking-rejoining enzymes"/>
    <property type="match status" value="1"/>
</dbReference>
<dbReference type="InterPro" id="IPR050090">
    <property type="entry name" value="Tyrosine_recombinase_XerCD"/>
</dbReference>
<dbReference type="RefSeq" id="WP_004622732.1">
    <property type="nucleotide sequence ID" value="NZ_AORV01000001.1"/>
</dbReference>
<proteinExistence type="predicted"/>
<organism evidence="12 13">
    <name type="scientific">Ruminiclostridium cellobioparum subsp. termitidis CT1112</name>
    <dbReference type="NCBI Taxonomy" id="1195236"/>
    <lineage>
        <taxon>Bacteria</taxon>
        <taxon>Bacillati</taxon>
        <taxon>Bacillota</taxon>
        <taxon>Clostridia</taxon>
        <taxon>Eubacteriales</taxon>
        <taxon>Oscillospiraceae</taxon>
        <taxon>Ruminiclostridium</taxon>
    </lineage>
</organism>
<dbReference type="InterPro" id="IPR011010">
    <property type="entry name" value="DNA_brk_join_enz"/>
</dbReference>
<keyword evidence="8" id="KW-0131">Cell cycle</keyword>
<evidence type="ECO:0000313" key="12">
    <source>
        <dbReference type="EMBL" id="EMS74263.1"/>
    </source>
</evidence>
<evidence type="ECO:0000256" key="4">
    <source>
        <dbReference type="ARBA" id="ARBA00022829"/>
    </source>
</evidence>
<evidence type="ECO:0000256" key="7">
    <source>
        <dbReference type="ARBA" id="ARBA00023172"/>
    </source>
</evidence>
<dbReference type="InterPro" id="IPR044068">
    <property type="entry name" value="CB"/>
</dbReference>
<evidence type="ECO:0000256" key="5">
    <source>
        <dbReference type="ARBA" id="ARBA00022908"/>
    </source>
</evidence>
<dbReference type="InterPro" id="IPR010998">
    <property type="entry name" value="Integrase_recombinase_N"/>
</dbReference>
<reference evidence="12 13" key="1">
    <citation type="journal article" date="2013" name="Genome Announc.">
        <title>Draft Genome Sequence of the Cellulolytic, Mesophilic, Anaerobic Bacterium Clostridium termitidis Strain CT1112 (DSM 5398).</title>
        <authorList>
            <person name="Lal S."/>
            <person name="Ramachandran U."/>
            <person name="Zhang X."/>
            <person name="Munir R."/>
            <person name="Sparling R."/>
            <person name="Levin D.B."/>
        </authorList>
    </citation>
    <scope>NUCLEOTIDE SEQUENCE [LARGE SCALE GENOMIC DNA]</scope>
    <source>
        <strain evidence="12 13">CT1112</strain>
    </source>
</reference>
<dbReference type="PATRIC" id="fig|1195236.3.peg.3"/>
<dbReference type="GO" id="GO:0015074">
    <property type="term" value="P:DNA integration"/>
    <property type="evidence" value="ECO:0007669"/>
    <property type="project" value="UniProtKB-KW"/>
</dbReference>
<dbReference type="Gene3D" id="1.10.443.10">
    <property type="entry name" value="Intergrase catalytic core"/>
    <property type="match status" value="1"/>
</dbReference>
<sequence>MKSLTDYEMPDILRDFLNYLQTIKGKSINTVQVYFYDLRVFFRFLKLHRNLADKKMEFDEIGILDVDAALLRTVTLSDLYSYMSFVSNNRDNTSHARARKVASLKTFFNYLNTKAKLLDNNPTGELESPKIIKRLPRYLNVEESKKLLTSVSTVEGPNSVRDYAILTIFLNCGIRLSELVGINLSNIKNNTLTVIGKGDKERSIPLNNACVQAIAEYMKVRPVNGIKDKNALFISGHKQRISKESVQKIVKKYIKEAGLDPQRYSTHKLRHTAATLMYKYGNVDIRALQELLGHQSIATTEIYTHLDQQQLRDAVSKNPLADFGSSESAVTKEDE</sequence>
<evidence type="ECO:0000256" key="6">
    <source>
        <dbReference type="ARBA" id="ARBA00023125"/>
    </source>
</evidence>
<dbReference type="GO" id="GO:0003677">
    <property type="term" value="F:DNA binding"/>
    <property type="evidence" value="ECO:0007669"/>
    <property type="project" value="UniProtKB-UniRule"/>
</dbReference>
<dbReference type="PANTHER" id="PTHR30349:SF77">
    <property type="entry name" value="TYROSINE RECOMBINASE XERC"/>
    <property type="match status" value="1"/>
</dbReference>
<keyword evidence="2" id="KW-0963">Cytoplasm</keyword>
<dbReference type="Gene3D" id="1.10.150.130">
    <property type="match status" value="1"/>
</dbReference>
<dbReference type="GO" id="GO:0005737">
    <property type="term" value="C:cytoplasm"/>
    <property type="evidence" value="ECO:0007669"/>
    <property type="project" value="UniProtKB-SubCell"/>
</dbReference>
<protein>
    <submittedName>
        <fullName evidence="12">Site-specific recombinase XerD</fullName>
    </submittedName>
</protein>
<dbReference type="EMBL" id="AORV01000001">
    <property type="protein sequence ID" value="EMS74263.1"/>
    <property type="molecule type" value="Genomic_DNA"/>
</dbReference>
<dbReference type="PROSITE" id="PS51898">
    <property type="entry name" value="TYR_RECOMBINASE"/>
    <property type="match status" value="1"/>
</dbReference>